<proteinExistence type="predicted"/>
<name>A0ABV0XL37_9TELE</name>
<dbReference type="Proteomes" id="UP001469553">
    <property type="component" value="Unassembled WGS sequence"/>
</dbReference>
<keyword evidence="2" id="KW-1185">Reference proteome</keyword>
<dbReference type="EMBL" id="JAHRIP010006724">
    <property type="protein sequence ID" value="MEQ2282193.1"/>
    <property type="molecule type" value="Genomic_DNA"/>
</dbReference>
<comment type="caution">
    <text evidence="1">The sequence shown here is derived from an EMBL/GenBank/DDBJ whole genome shotgun (WGS) entry which is preliminary data.</text>
</comment>
<evidence type="ECO:0000313" key="1">
    <source>
        <dbReference type="EMBL" id="MEQ2282193.1"/>
    </source>
</evidence>
<organism evidence="1 2">
    <name type="scientific">Ameca splendens</name>
    <dbReference type="NCBI Taxonomy" id="208324"/>
    <lineage>
        <taxon>Eukaryota</taxon>
        <taxon>Metazoa</taxon>
        <taxon>Chordata</taxon>
        <taxon>Craniata</taxon>
        <taxon>Vertebrata</taxon>
        <taxon>Euteleostomi</taxon>
        <taxon>Actinopterygii</taxon>
        <taxon>Neopterygii</taxon>
        <taxon>Teleostei</taxon>
        <taxon>Neoteleostei</taxon>
        <taxon>Acanthomorphata</taxon>
        <taxon>Ovalentaria</taxon>
        <taxon>Atherinomorphae</taxon>
        <taxon>Cyprinodontiformes</taxon>
        <taxon>Goodeidae</taxon>
        <taxon>Ameca</taxon>
    </lineage>
</organism>
<gene>
    <name evidence="1" type="ORF">AMECASPLE_037989</name>
</gene>
<protein>
    <submittedName>
        <fullName evidence="1">Uncharacterized protein</fullName>
    </submittedName>
</protein>
<evidence type="ECO:0000313" key="2">
    <source>
        <dbReference type="Proteomes" id="UP001469553"/>
    </source>
</evidence>
<sequence length="128" mass="14149">MTIKDIHSFILEMEFKRKFNMEDSSPCHVQSLLTGCSNQRQVRTPPQPIISQGITFKDPLHGKHRSSAELRRSAATCPTTFLRLGGASHCLYQSRPSSSSSACRSDRLASCLMAPFPLVSAPGMWKAP</sequence>
<reference evidence="1 2" key="1">
    <citation type="submission" date="2021-06" db="EMBL/GenBank/DDBJ databases">
        <authorList>
            <person name="Palmer J.M."/>
        </authorList>
    </citation>
    <scope>NUCLEOTIDE SEQUENCE [LARGE SCALE GENOMIC DNA]</scope>
    <source>
        <strain evidence="1 2">AS_MEX2019</strain>
        <tissue evidence="1">Muscle</tissue>
    </source>
</reference>
<accession>A0ABV0XL37</accession>